<dbReference type="AlphaFoldDB" id="A0A653BLB8"/>
<dbReference type="OrthoDB" id="6779418at2759"/>
<sequence>MPSLGFTYQEPLPELSAVGLGKSTATGRGMREQATQAQKLKENMTQVQSLQASAAQDTVEMWKMWYLVTCLVDTKSTQIMDVDSSTSSDSELDARIKFRPNIKKSSKKKGDMFSDKSCIICKGSGQLVQSRETSKQRFIDCTKIRMDICKGSDASLKHLISNFNCLKDQEYLSWHRNCYKTYTSAKNITSYKSMYDKIVTDMSTTDARQKRSTRTQFDGKMCLFCQKRIKGQKLCQVMSKNMEHKIKRIARNNPKFCSRIGESDLIASEIKYHGTCLTSELRHISKNEQGDSANGRRNLNSENEALQRLLTEMEQGFEKGKVYTTTAVSKRYREIDGNVELSDRLLIKKITEYFKNDIELVKSVRQNEPRMFVKKFSKQQAIDTIIHYAETETSSLTCGASELQILTKICQNIRSKIEKIPKNADLANLRISDYRRHIPDDLYLIISLLVSNEPSRKTKEIEILNICQDIIFACSNRKKYTPKHIGLGLLVHQETRSKKLVEALHSCGHSISYTDTLRVRKSIAQEEIQLYLENDHATVPRQLVPDRFVHFAADNIDILEETLDKTPTFHGTQIAAFQRGPPNTSAPRKFEILPYNVRLNIPNDFHVLEKSHFNKIKK</sequence>
<keyword evidence="2" id="KW-1185">Reference proteome</keyword>
<accession>A0A653BLB8</accession>
<proteinExistence type="predicted"/>
<reference evidence="1 2" key="1">
    <citation type="submission" date="2019-01" db="EMBL/GenBank/DDBJ databases">
        <authorList>
            <person name="Sayadi A."/>
        </authorList>
    </citation>
    <scope>NUCLEOTIDE SEQUENCE [LARGE SCALE GENOMIC DNA]</scope>
</reference>
<evidence type="ECO:0000313" key="2">
    <source>
        <dbReference type="Proteomes" id="UP000410492"/>
    </source>
</evidence>
<dbReference type="EMBL" id="CAACVG010002203">
    <property type="protein sequence ID" value="VEN36170.1"/>
    <property type="molecule type" value="Genomic_DNA"/>
</dbReference>
<evidence type="ECO:0000313" key="1">
    <source>
        <dbReference type="EMBL" id="VEN36170.1"/>
    </source>
</evidence>
<dbReference type="Proteomes" id="UP000410492">
    <property type="component" value="Unassembled WGS sequence"/>
</dbReference>
<dbReference type="PANTHER" id="PTHR47018">
    <property type="entry name" value="CXC DOMAIN-CONTAINING PROTEIN-RELATED"/>
    <property type="match status" value="1"/>
</dbReference>
<gene>
    <name evidence="1" type="ORF">CALMAC_LOCUS1865</name>
</gene>
<name>A0A653BLB8_CALMS</name>
<protein>
    <submittedName>
        <fullName evidence="1">Uncharacterized protein</fullName>
    </submittedName>
</protein>
<organism evidence="1 2">
    <name type="scientific">Callosobruchus maculatus</name>
    <name type="common">Southern cowpea weevil</name>
    <name type="synonym">Pulse bruchid</name>
    <dbReference type="NCBI Taxonomy" id="64391"/>
    <lineage>
        <taxon>Eukaryota</taxon>
        <taxon>Metazoa</taxon>
        <taxon>Ecdysozoa</taxon>
        <taxon>Arthropoda</taxon>
        <taxon>Hexapoda</taxon>
        <taxon>Insecta</taxon>
        <taxon>Pterygota</taxon>
        <taxon>Neoptera</taxon>
        <taxon>Endopterygota</taxon>
        <taxon>Coleoptera</taxon>
        <taxon>Polyphaga</taxon>
        <taxon>Cucujiformia</taxon>
        <taxon>Chrysomeloidea</taxon>
        <taxon>Chrysomelidae</taxon>
        <taxon>Bruchinae</taxon>
        <taxon>Bruchini</taxon>
        <taxon>Callosobruchus</taxon>
    </lineage>
</organism>